<feature type="domain" description="CERLI1-like PH" evidence="2">
    <location>
        <begin position="250"/>
        <end position="346"/>
    </location>
</feature>
<evidence type="ECO:0000259" key="2">
    <source>
        <dbReference type="Pfam" id="PF23634"/>
    </source>
</evidence>
<keyword evidence="1" id="KW-0472">Membrane</keyword>
<dbReference type="AlphaFoldDB" id="A0A7S1SAX5"/>
<name>A0A7S1SAX5_ALECA</name>
<gene>
    <name evidence="3" type="ORF">ACAT0790_LOCUS66359</name>
</gene>
<protein>
    <recommendedName>
        <fullName evidence="2">CERLI1-like PH domain-containing protein</fullName>
    </recommendedName>
</protein>
<keyword evidence="1" id="KW-0812">Transmembrane</keyword>
<evidence type="ECO:0000256" key="1">
    <source>
        <dbReference type="SAM" id="Phobius"/>
    </source>
</evidence>
<accession>A0A7S1SAX5</accession>
<evidence type="ECO:0000313" key="3">
    <source>
        <dbReference type="EMBL" id="CAD9189585.1"/>
    </source>
</evidence>
<proteinExistence type="predicted"/>
<dbReference type="Pfam" id="PF23634">
    <property type="entry name" value="PH_CERLI1"/>
    <property type="match status" value="1"/>
</dbReference>
<feature type="transmembrane region" description="Helical" evidence="1">
    <location>
        <begin position="13"/>
        <end position="33"/>
    </location>
</feature>
<dbReference type="EMBL" id="HBGE01111363">
    <property type="protein sequence ID" value="CAD9189585.1"/>
    <property type="molecule type" value="Transcribed_RNA"/>
</dbReference>
<sequence length="354" mass="39675">MIGLVVRSVVGDSLGMCGMIVGPLIAIAAICGIMQCCRCRLRDCGCCKRWLRMTGTDPFDDFEMMILVHKVSFTASSKIPCHVRIQAGDHEVCTDLETSGIFQQALSIFIEQGTEVLKFELRNSSDTVLAELQMKVAKEILHLDDAKNSGSPPSVSEKMFVMKQKNKNVLNPRVVLTFASESPGDEEQALLHGLNASNEVEWMLQQQLHKTQLQDAKTGDGQKPEQLSEIALLARGCFGPLHMFGTLGSKRMVYVGVLGPPRRKKFTLHVWDSEHDFREDKPAQQEVDLLRVSSVAPDPGRSEVFTVSHVNKDKLPQKAVFQRIDRSRDVWVELLMILVGKVHEEHNKKKDKKK</sequence>
<reference evidence="3" key="1">
    <citation type="submission" date="2021-01" db="EMBL/GenBank/DDBJ databases">
        <authorList>
            <person name="Corre E."/>
            <person name="Pelletier E."/>
            <person name="Niang G."/>
            <person name="Scheremetjew M."/>
            <person name="Finn R."/>
            <person name="Kale V."/>
            <person name="Holt S."/>
            <person name="Cochrane G."/>
            <person name="Meng A."/>
            <person name="Brown T."/>
            <person name="Cohen L."/>
        </authorList>
    </citation>
    <scope>NUCLEOTIDE SEQUENCE</scope>
    <source>
        <strain evidence="3">OF101</strain>
    </source>
</reference>
<keyword evidence="1" id="KW-1133">Transmembrane helix</keyword>
<organism evidence="3">
    <name type="scientific">Alexandrium catenella</name>
    <name type="common">Red tide dinoflagellate</name>
    <name type="synonym">Gonyaulax catenella</name>
    <dbReference type="NCBI Taxonomy" id="2925"/>
    <lineage>
        <taxon>Eukaryota</taxon>
        <taxon>Sar</taxon>
        <taxon>Alveolata</taxon>
        <taxon>Dinophyceae</taxon>
        <taxon>Gonyaulacales</taxon>
        <taxon>Pyrocystaceae</taxon>
        <taxon>Alexandrium</taxon>
    </lineage>
</organism>
<dbReference type="InterPro" id="IPR056293">
    <property type="entry name" value="PH_CERLI1"/>
</dbReference>